<gene>
    <name evidence="3" type="ORF">B5M09_011640</name>
    <name evidence="2" type="ORF">H257_07915</name>
</gene>
<evidence type="ECO:0000256" key="1">
    <source>
        <dbReference type="SAM" id="Phobius"/>
    </source>
</evidence>
<feature type="transmembrane region" description="Helical" evidence="1">
    <location>
        <begin position="20"/>
        <end position="40"/>
    </location>
</feature>
<dbReference type="InterPro" id="IPR010530">
    <property type="entry name" value="B12D"/>
</dbReference>
<organism evidence="2">
    <name type="scientific">Aphanomyces astaci</name>
    <name type="common">Crayfish plague agent</name>
    <dbReference type="NCBI Taxonomy" id="112090"/>
    <lineage>
        <taxon>Eukaryota</taxon>
        <taxon>Sar</taxon>
        <taxon>Stramenopiles</taxon>
        <taxon>Oomycota</taxon>
        <taxon>Saprolegniomycetes</taxon>
        <taxon>Saprolegniales</taxon>
        <taxon>Verrucalvaceae</taxon>
        <taxon>Aphanomyces</taxon>
    </lineage>
</organism>
<dbReference type="Proteomes" id="UP000284702">
    <property type="component" value="Unassembled WGS sequence"/>
</dbReference>
<keyword evidence="4" id="KW-1185">Reference proteome</keyword>
<evidence type="ECO:0000313" key="4">
    <source>
        <dbReference type="Proteomes" id="UP000284702"/>
    </source>
</evidence>
<dbReference type="EMBL" id="KI913130">
    <property type="protein sequence ID" value="ETV78330.1"/>
    <property type="molecule type" value="Genomic_DNA"/>
</dbReference>
<keyword evidence="1" id="KW-0812">Transmembrane</keyword>
<proteinExistence type="predicted"/>
<dbReference type="EMBL" id="MZMZ02004343">
    <property type="protein sequence ID" value="RQM19395.1"/>
    <property type="molecule type" value="Genomic_DNA"/>
</dbReference>
<dbReference type="AlphaFoldDB" id="W4GF78"/>
<dbReference type="Pfam" id="PF06522">
    <property type="entry name" value="B12D"/>
    <property type="match status" value="1"/>
</dbReference>
<reference evidence="3 4" key="2">
    <citation type="submission" date="2018-07" db="EMBL/GenBank/DDBJ databases">
        <title>Annotation of Aphanomyces astaci genome assembly.</title>
        <authorList>
            <person name="Studholme D.J."/>
        </authorList>
    </citation>
    <scope>NUCLEOTIDE SEQUENCE [LARGE SCALE GENOMIC DNA]</scope>
    <source>
        <strain evidence="3">Pc</strain>
    </source>
</reference>
<evidence type="ECO:0000313" key="3">
    <source>
        <dbReference type="EMBL" id="RQM19395.1"/>
    </source>
</evidence>
<dbReference type="OrthoDB" id="10411037at2759"/>
<keyword evidence="1" id="KW-0472">Membrane</keyword>
<sequence length="101" mass="11079">MHVGGAIARVLLKDPENIPLVAMVTLGLAMGSATCVRYLVASPDVRISKRSRENCLYYLTDKEKEAAEKFQKYRHALANLSANPINRDPSFQAHHARGSGA</sequence>
<accession>W4GF78</accession>
<reference evidence="2" key="1">
    <citation type="submission" date="2013-12" db="EMBL/GenBank/DDBJ databases">
        <title>The Genome Sequence of Aphanomyces astaci APO3.</title>
        <authorList>
            <consortium name="The Broad Institute Genomics Platform"/>
            <person name="Russ C."/>
            <person name="Tyler B."/>
            <person name="van West P."/>
            <person name="Dieguez-Uribeondo J."/>
            <person name="Young S.K."/>
            <person name="Zeng Q."/>
            <person name="Gargeya S."/>
            <person name="Fitzgerald M."/>
            <person name="Abouelleil A."/>
            <person name="Alvarado L."/>
            <person name="Chapman S.B."/>
            <person name="Gainer-Dewar J."/>
            <person name="Goldberg J."/>
            <person name="Griggs A."/>
            <person name="Gujja S."/>
            <person name="Hansen M."/>
            <person name="Howarth C."/>
            <person name="Imamovic A."/>
            <person name="Ireland A."/>
            <person name="Larimer J."/>
            <person name="McCowan C."/>
            <person name="Murphy C."/>
            <person name="Pearson M."/>
            <person name="Poon T.W."/>
            <person name="Priest M."/>
            <person name="Roberts A."/>
            <person name="Saif S."/>
            <person name="Shea T."/>
            <person name="Sykes S."/>
            <person name="Wortman J."/>
            <person name="Nusbaum C."/>
            <person name="Birren B."/>
        </authorList>
    </citation>
    <scope>NUCLEOTIDE SEQUENCE [LARGE SCALE GENOMIC DNA]</scope>
    <source>
        <strain evidence="2">APO3</strain>
    </source>
</reference>
<evidence type="ECO:0000313" key="2">
    <source>
        <dbReference type="EMBL" id="ETV78330.1"/>
    </source>
</evidence>
<keyword evidence="1" id="KW-1133">Transmembrane helix</keyword>
<dbReference type="VEuPathDB" id="FungiDB:H257_07915"/>
<name>W4GF78_APHAT</name>
<dbReference type="RefSeq" id="XP_009831911.1">
    <property type="nucleotide sequence ID" value="XM_009833609.1"/>
</dbReference>
<dbReference type="GeneID" id="20809911"/>
<protein>
    <submittedName>
        <fullName evidence="2">Uncharacterized protein</fullName>
    </submittedName>
</protein>